<reference evidence="1" key="1">
    <citation type="submission" date="2023-06" db="EMBL/GenBank/DDBJ databases">
        <authorList>
            <consortium name="Lawrence Berkeley National Laboratory"/>
            <person name="Ahrendt S."/>
            <person name="Sahu N."/>
            <person name="Indic B."/>
            <person name="Wong-Bajracharya J."/>
            <person name="Merenyi Z."/>
            <person name="Ke H.-M."/>
            <person name="Monk M."/>
            <person name="Kocsube S."/>
            <person name="Drula E."/>
            <person name="Lipzen A."/>
            <person name="Balint B."/>
            <person name="Henrissat B."/>
            <person name="Andreopoulos B."/>
            <person name="Martin F.M."/>
            <person name="Harder C.B."/>
            <person name="Rigling D."/>
            <person name="Ford K.L."/>
            <person name="Foster G.D."/>
            <person name="Pangilinan J."/>
            <person name="Papanicolaou A."/>
            <person name="Barry K."/>
            <person name="LaButti K."/>
            <person name="Viragh M."/>
            <person name="Koriabine M."/>
            <person name="Yan M."/>
            <person name="Riley R."/>
            <person name="Champramary S."/>
            <person name="Plett K.L."/>
            <person name="Tsai I.J."/>
            <person name="Slot J."/>
            <person name="Sipos G."/>
            <person name="Plett J."/>
            <person name="Nagy L.G."/>
            <person name="Grigoriev I.V."/>
        </authorList>
    </citation>
    <scope>NUCLEOTIDE SEQUENCE</scope>
    <source>
        <strain evidence="1">HWK02</strain>
    </source>
</reference>
<dbReference type="EMBL" id="JAUEPU010000091">
    <property type="protein sequence ID" value="KAK0479058.1"/>
    <property type="molecule type" value="Genomic_DNA"/>
</dbReference>
<protein>
    <recommendedName>
        <fullName evidence="3">F-box domain-containing protein</fullName>
    </recommendedName>
</protein>
<dbReference type="AlphaFoldDB" id="A0AA39P7K1"/>
<dbReference type="Gene3D" id="3.80.10.10">
    <property type="entry name" value="Ribonuclease Inhibitor"/>
    <property type="match status" value="1"/>
</dbReference>
<accession>A0AA39P7K1</accession>
<organism evidence="1 2">
    <name type="scientific">Armillaria luteobubalina</name>
    <dbReference type="NCBI Taxonomy" id="153913"/>
    <lineage>
        <taxon>Eukaryota</taxon>
        <taxon>Fungi</taxon>
        <taxon>Dikarya</taxon>
        <taxon>Basidiomycota</taxon>
        <taxon>Agaricomycotina</taxon>
        <taxon>Agaricomycetes</taxon>
        <taxon>Agaricomycetidae</taxon>
        <taxon>Agaricales</taxon>
        <taxon>Marasmiineae</taxon>
        <taxon>Physalacriaceae</taxon>
        <taxon>Armillaria</taxon>
    </lineage>
</organism>
<evidence type="ECO:0000313" key="2">
    <source>
        <dbReference type="Proteomes" id="UP001175228"/>
    </source>
</evidence>
<comment type="caution">
    <text evidence="1">The sequence shown here is derived from an EMBL/GenBank/DDBJ whole genome shotgun (WGS) entry which is preliminary data.</text>
</comment>
<gene>
    <name evidence="1" type="ORF">EDD18DRAFT_1207678</name>
</gene>
<keyword evidence="2" id="KW-1185">Reference proteome</keyword>
<evidence type="ECO:0008006" key="3">
    <source>
        <dbReference type="Google" id="ProtNLM"/>
    </source>
</evidence>
<dbReference type="Proteomes" id="UP001175228">
    <property type="component" value="Unassembled WGS sequence"/>
</dbReference>
<proteinExistence type="predicted"/>
<sequence>MLDFLVTRAFIIHTTTQYLALMVSSYTRSNLICALQHAAVLGMILLDHVYRLERFTVRTESWEIYTIIVDQLKLCHFRAIKSWDVEYGTFADLCLLDDYPLMYKHDIQARESILTRNSGGCTAINELAELGQRHFPSLRRLRLNGTPHGWFFSTFNLVELVVQNMPMQFYRANDRLLQAILSNSRHTLQVLELTGCLHATVDHSTQKLSLPAVHTLTVGFSYIEEMSTLLRIAEFPALTDLSLLHLEGCLNEQYVHQCEMVEIFRELTDKLPLHQLTSLYINAISFPREDLLSVTTWGAVRNGTITQAQYPVVMRFISELTALQTLRLVQPDPLFLQSMNYSPPSSMLFLPSLKKLRFETSVPKDCMPIVNYWGGRIAVLKFLSGGTFTGPGLERLELVFPDTQESAKLTRWTNNPQPYAISVDVEFQPQYVPYLVDEDDEDDEDDEAMEED</sequence>
<evidence type="ECO:0000313" key="1">
    <source>
        <dbReference type="EMBL" id="KAK0479058.1"/>
    </source>
</evidence>
<dbReference type="InterPro" id="IPR032675">
    <property type="entry name" value="LRR_dom_sf"/>
</dbReference>
<dbReference type="SUPFAM" id="SSF52047">
    <property type="entry name" value="RNI-like"/>
    <property type="match status" value="1"/>
</dbReference>
<name>A0AA39P7K1_9AGAR</name>